<dbReference type="InterPro" id="IPR027417">
    <property type="entry name" value="P-loop_NTPase"/>
</dbReference>
<evidence type="ECO:0000259" key="2">
    <source>
        <dbReference type="Pfam" id="PF20441"/>
    </source>
</evidence>
<comment type="caution">
    <text evidence="3">The sequence shown here is derived from an EMBL/GenBank/DDBJ whole genome shotgun (WGS) entry which is preliminary data.</text>
</comment>
<evidence type="ECO:0000259" key="1">
    <source>
        <dbReference type="Pfam" id="PF03354"/>
    </source>
</evidence>
<evidence type="ECO:0000313" key="3">
    <source>
        <dbReference type="EMBL" id="TCJ05051.1"/>
    </source>
</evidence>
<dbReference type="OrthoDB" id="9760250at2"/>
<dbReference type="InterPro" id="IPR005021">
    <property type="entry name" value="Terminase_largesu-like"/>
</dbReference>
<dbReference type="Pfam" id="PF20441">
    <property type="entry name" value="TerL_nuclease"/>
    <property type="match status" value="1"/>
</dbReference>
<dbReference type="InterPro" id="IPR046461">
    <property type="entry name" value="TerL_ATPase"/>
</dbReference>
<proteinExistence type="predicted"/>
<feature type="domain" description="Terminase large subunit-like endonuclease" evidence="2">
    <location>
        <begin position="292"/>
        <end position="567"/>
    </location>
</feature>
<protein>
    <submittedName>
        <fullName evidence="3">Terminase large subunit</fullName>
    </submittedName>
</protein>
<dbReference type="PANTHER" id="PTHR41287">
    <property type="match status" value="1"/>
</dbReference>
<reference evidence="3 4" key="1">
    <citation type="submission" date="2019-03" db="EMBL/GenBank/DDBJ databases">
        <authorList>
            <person name="Jensen L."/>
            <person name="Storgaard J."/>
            <person name="Sulaj E."/>
            <person name="Schramm A."/>
            <person name="Marshall I.P.G."/>
        </authorList>
    </citation>
    <scope>NUCLEOTIDE SEQUENCE [LARGE SCALE GENOMIC DNA]</scope>
    <source>
        <strain evidence="3 4">2017H2G3</strain>
    </source>
</reference>
<dbReference type="EMBL" id="SJTH01000006">
    <property type="protein sequence ID" value="TCJ05051.1"/>
    <property type="molecule type" value="Genomic_DNA"/>
</dbReference>
<dbReference type="Pfam" id="PF03354">
    <property type="entry name" value="TerL_ATPase"/>
    <property type="match status" value="1"/>
</dbReference>
<evidence type="ECO:0000313" key="4">
    <source>
        <dbReference type="Proteomes" id="UP000293846"/>
    </source>
</evidence>
<feature type="domain" description="Terminase large subunit-like ATPase" evidence="1">
    <location>
        <begin position="112"/>
        <end position="276"/>
    </location>
</feature>
<dbReference type="RefSeq" id="WP_131236531.1">
    <property type="nucleotide sequence ID" value="NZ_SJTH01000006.1"/>
</dbReference>
<dbReference type="PANTHER" id="PTHR41287:SF1">
    <property type="entry name" value="PROTEIN YMFN"/>
    <property type="match status" value="1"/>
</dbReference>
<dbReference type="Gene3D" id="3.40.50.300">
    <property type="entry name" value="P-loop containing nucleotide triphosphate hydrolases"/>
    <property type="match status" value="1"/>
</dbReference>
<dbReference type="GO" id="GO:0004519">
    <property type="term" value="F:endonuclease activity"/>
    <property type="evidence" value="ECO:0007669"/>
    <property type="project" value="InterPro"/>
</dbReference>
<name>A0A4R1B480_9BACI</name>
<dbReference type="InterPro" id="IPR046462">
    <property type="entry name" value="TerL_nuclease"/>
</dbReference>
<organism evidence="3 4">
    <name type="scientific">Cytobacillus praedii</name>
    <dbReference type="NCBI Taxonomy" id="1742358"/>
    <lineage>
        <taxon>Bacteria</taxon>
        <taxon>Bacillati</taxon>
        <taxon>Bacillota</taxon>
        <taxon>Bacilli</taxon>
        <taxon>Bacillales</taxon>
        <taxon>Bacillaceae</taxon>
        <taxon>Cytobacillus</taxon>
    </lineage>
</organism>
<dbReference type="Proteomes" id="UP000293846">
    <property type="component" value="Unassembled WGS sequence"/>
</dbReference>
<gene>
    <name evidence="3" type="ORF">E0Y62_07495</name>
</gene>
<keyword evidence="4" id="KW-1185">Reference proteome</keyword>
<dbReference type="AlphaFoldDB" id="A0A4R1B480"/>
<accession>A0A4R1B480</accession>
<sequence length="583" mass="67369">MITSYPLNVLTYEYNGTHSYLLEYITKCKAGEIVVGQELIMELDRLLLLFDDPDIKVDFEDAKKRIKFIETKCKHFEAPFAGKPFLLELFQKAFVEAIYIFKIYDDEIGRWVRLIQDVLFLVARKNGKTPLISAICLAEFFCGEMGTRILCSSNDYEQADLMFQAINSMREESRSLEKVTRSNIKGIFFGNPKNPKKVGKFSYKNKGTIKKISAKTGAKEGKNIKVGAVDEVHELKDNSSTMPIRQAVSTQDEPLYIELTTEGVINDGYLDERLREARQVLSGELERPRWLIWLYTQDSEQEVWQNENSWIKSNPGLGVIKKRSFLKKMLEEAKTSKSMRVFVLSKDFNIKQNNASAWLTHEEILNEETLDIEEFRNSFAIGGVDLSKSGDLASARVILMKPGSQKKYTIQKYFIPESKLENLSKEDKDRFANWIRRNLIDVSPGNENDFSRVTAWFVKLVKDYGIRPYKIGYDKWSAIYWAKEMDEYGFDCVKVSQQDWGAMSEPMRLVEADLKSNLINYNNNPIDKWCLENTALDMNSKMEMRPVKVQGKEDKKIDGAVTLIMAYRIYMDNRTEFLSLVGR</sequence>